<dbReference type="PROSITE" id="PS51184">
    <property type="entry name" value="JMJC"/>
    <property type="match status" value="1"/>
</dbReference>
<reference evidence="4" key="4">
    <citation type="submission" date="2019-03" db="UniProtKB">
        <authorList>
            <consortium name="EnsemblPlants"/>
        </authorList>
    </citation>
    <scope>IDENTIFICATION</scope>
</reference>
<dbReference type="InterPro" id="IPR003347">
    <property type="entry name" value="JmjC_dom"/>
</dbReference>
<dbReference type="AlphaFoldDB" id="A0A453ET32"/>
<dbReference type="InterPro" id="IPR041667">
    <property type="entry name" value="Cupin_8"/>
</dbReference>
<protein>
    <recommendedName>
        <fullName evidence="3">JmjC domain-containing protein</fullName>
    </recommendedName>
</protein>
<evidence type="ECO:0000256" key="1">
    <source>
        <dbReference type="ARBA" id="ARBA00006801"/>
    </source>
</evidence>
<evidence type="ECO:0000256" key="2">
    <source>
        <dbReference type="SAM" id="MobiDB-lite"/>
    </source>
</evidence>
<feature type="domain" description="JmjC" evidence="3">
    <location>
        <begin position="181"/>
        <end position="338"/>
    </location>
</feature>
<dbReference type="SUPFAM" id="SSF51197">
    <property type="entry name" value="Clavaminate synthase-like"/>
    <property type="match status" value="1"/>
</dbReference>
<dbReference type="GO" id="GO:0005634">
    <property type="term" value="C:nucleus"/>
    <property type="evidence" value="ECO:0007669"/>
    <property type="project" value="TreeGrafter"/>
</dbReference>
<dbReference type="GO" id="GO:0005737">
    <property type="term" value="C:cytoplasm"/>
    <property type="evidence" value="ECO:0007669"/>
    <property type="project" value="TreeGrafter"/>
</dbReference>
<dbReference type="Gramene" id="AET3Gv20447500.2">
    <property type="protein sequence ID" value="AET3Gv20447500.2"/>
    <property type="gene ID" value="AET3Gv20447500"/>
</dbReference>
<proteinExistence type="inferred from homology"/>
<reference evidence="5" key="2">
    <citation type="journal article" date="2017" name="Nat. Plants">
        <title>The Aegilops tauschii genome reveals multiple impacts of transposons.</title>
        <authorList>
            <person name="Zhao G."/>
            <person name="Zou C."/>
            <person name="Li K."/>
            <person name="Wang K."/>
            <person name="Li T."/>
            <person name="Gao L."/>
            <person name="Zhang X."/>
            <person name="Wang H."/>
            <person name="Yang Z."/>
            <person name="Liu X."/>
            <person name="Jiang W."/>
            <person name="Mao L."/>
            <person name="Kong X."/>
            <person name="Jiao Y."/>
            <person name="Jia J."/>
        </authorList>
    </citation>
    <scope>NUCLEOTIDE SEQUENCE [LARGE SCALE GENOMIC DNA]</scope>
    <source>
        <strain evidence="5">cv. AL8/78</strain>
    </source>
</reference>
<evidence type="ECO:0000313" key="4">
    <source>
        <dbReference type="EnsemblPlants" id="AET3Gv20447500.2"/>
    </source>
</evidence>
<name>A0A453ET32_AEGTS</name>
<evidence type="ECO:0000259" key="3">
    <source>
        <dbReference type="PROSITE" id="PS51184"/>
    </source>
</evidence>
<dbReference type="GO" id="GO:0043565">
    <property type="term" value="F:sequence-specific DNA binding"/>
    <property type="evidence" value="ECO:0007669"/>
    <property type="project" value="TreeGrafter"/>
</dbReference>
<organism evidence="4 5">
    <name type="scientific">Aegilops tauschii subsp. strangulata</name>
    <name type="common">Goatgrass</name>
    <dbReference type="NCBI Taxonomy" id="200361"/>
    <lineage>
        <taxon>Eukaryota</taxon>
        <taxon>Viridiplantae</taxon>
        <taxon>Streptophyta</taxon>
        <taxon>Embryophyta</taxon>
        <taxon>Tracheophyta</taxon>
        <taxon>Spermatophyta</taxon>
        <taxon>Magnoliopsida</taxon>
        <taxon>Liliopsida</taxon>
        <taxon>Poales</taxon>
        <taxon>Poaceae</taxon>
        <taxon>BOP clade</taxon>
        <taxon>Pooideae</taxon>
        <taxon>Triticodae</taxon>
        <taxon>Triticeae</taxon>
        <taxon>Triticinae</taxon>
        <taxon>Aegilops</taxon>
    </lineage>
</organism>
<dbReference type="Gene3D" id="2.60.120.650">
    <property type="entry name" value="Cupin"/>
    <property type="match status" value="1"/>
</dbReference>
<reference evidence="4" key="3">
    <citation type="journal article" date="2017" name="Nature">
        <title>Genome sequence of the progenitor of the wheat D genome Aegilops tauschii.</title>
        <authorList>
            <person name="Luo M.C."/>
            <person name="Gu Y.Q."/>
            <person name="Puiu D."/>
            <person name="Wang H."/>
            <person name="Twardziok S.O."/>
            <person name="Deal K.R."/>
            <person name="Huo N."/>
            <person name="Zhu T."/>
            <person name="Wang L."/>
            <person name="Wang Y."/>
            <person name="McGuire P.E."/>
            <person name="Liu S."/>
            <person name="Long H."/>
            <person name="Ramasamy R.K."/>
            <person name="Rodriguez J.C."/>
            <person name="Van S.L."/>
            <person name="Yuan L."/>
            <person name="Wang Z."/>
            <person name="Xia Z."/>
            <person name="Xiao L."/>
            <person name="Anderson O.D."/>
            <person name="Ouyang S."/>
            <person name="Liang Y."/>
            <person name="Zimin A.V."/>
            <person name="Pertea G."/>
            <person name="Qi P."/>
            <person name="Bennetzen J.L."/>
            <person name="Dai X."/>
            <person name="Dawson M.W."/>
            <person name="Muller H.G."/>
            <person name="Kugler K."/>
            <person name="Rivarola-Duarte L."/>
            <person name="Spannagl M."/>
            <person name="Mayer K.F.X."/>
            <person name="Lu F.H."/>
            <person name="Bevan M.W."/>
            <person name="Leroy P."/>
            <person name="Li P."/>
            <person name="You F.M."/>
            <person name="Sun Q."/>
            <person name="Liu Z."/>
            <person name="Lyons E."/>
            <person name="Wicker T."/>
            <person name="Salzberg S.L."/>
            <person name="Devos K.M."/>
            <person name="Dvorak J."/>
        </authorList>
    </citation>
    <scope>NUCLEOTIDE SEQUENCE [LARGE SCALE GENOMIC DNA]</scope>
    <source>
        <strain evidence="4">cv. AL8/78</strain>
    </source>
</reference>
<reference evidence="5" key="1">
    <citation type="journal article" date="2014" name="Science">
        <title>Ancient hybridizations among the ancestral genomes of bread wheat.</title>
        <authorList>
            <consortium name="International Wheat Genome Sequencing Consortium,"/>
            <person name="Marcussen T."/>
            <person name="Sandve S.R."/>
            <person name="Heier L."/>
            <person name="Spannagl M."/>
            <person name="Pfeifer M."/>
            <person name="Jakobsen K.S."/>
            <person name="Wulff B.B."/>
            <person name="Steuernagel B."/>
            <person name="Mayer K.F."/>
            <person name="Olsen O.A."/>
        </authorList>
    </citation>
    <scope>NUCLEOTIDE SEQUENCE [LARGE SCALE GENOMIC DNA]</scope>
    <source>
        <strain evidence="5">cv. AL8/78</strain>
    </source>
</reference>
<accession>A0A453ET32</accession>
<dbReference type="Proteomes" id="UP000015105">
    <property type="component" value="Chromosome 3D"/>
</dbReference>
<dbReference type="InterPro" id="IPR050910">
    <property type="entry name" value="JMJD6_ArgDemeth/LysHydrox"/>
</dbReference>
<dbReference type="Pfam" id="PF13621">
    <property type="entry name" value="Cupin_8"/>
    <property type="match status" value="1"/>
</dbReference>
<comment type="similarity">
    <text evidence="1">Belongs to the JARID1 histone demethylase family.</text>
</comment>
<dbReference type="GO" id="GO:0045905">
    <property type="term" value="P:positive regulation of translational termination"/>
    <property type="evidence" value="ECO:0007669"/>
    <property type="project" value="TreeGrafter"/>
</dbReference>
<feature type="region of interest" description="Disordered" evidence="2">
    <location>
        <begin position="1"/>
        <end position="38"/>
    </location>
</feature>
<keyword evidence="5" id="KW-1185">Reference proteome</keyword>
<evidence type="ECO:0000313" key="5">
    <source>
        <dbReference type="Proteomes" id="UP000015105"/>
    </source>
</evidence>
<dbReference type="EnsemblPlants" id="AET3Gv20447500.2">
    <property type="protein sequence ID" value="AET3Gv20447500.2"/>
    <property type="gene ID" value="AET3Gv20447500"/>
</dbReference>
<dbReference type="SMART" id="SM00558">
    <property type="entry name" value="JmjC"/>
    <property type="match status" value="1"/>
</dbReference>
<dbReference type="GO" id="GO:0016706">
    <property type="term" value="F:2-oxoglutarate-dependent dioxygenase activity"/>
    <property type="evidence" value="ECO:0007669"/>
    <property type="project" value="TreeGrafter"/>
</dbReference>
<reference evidence="4" key="5">
    <citation type="journal article" date="2021" name="G3 (Bethesda)">
        <title>Aegilops tauschii genome assembly Aet v5.0 features greater sequence contiguity and improved annotation.</title>
        <authorList>
            <person name="Wang L."/>
            <person name="Zhu T."/>
            <person name="Rodriguez J.C."/>
            <person name="Deal K.R."/>
            <person name="Dubcovsky J."/>
            <person name="McGuire P.E."/>
            <person name="Lux T."/>
            <person name="Spannagl M."/>
            <person name="Mayer K.F.X."/>
            <person name="Baldrich P."/>
            <person name="Meyers B.C."/>
            <person name="Huo N."/>
            <person name="Gu Y.Q."/>
            <person name="Zhou H."/>
            <person name="Devos K.M."/>
            <person name="Bennetzen J.L."/>
            <person name="Unver T."/>
            <person name="Budak H."/>
            <person name="Gulick P.J."/>
            <person name="Galiba G."/>
            <person name="Kalapos B."/>
            <person name="Nelson D.R."/>
            <person name="Li P."/>
            <person name="You F.M."/>
            <person name="Luo M.C."/>
            <person name="Dvorak J."/>
        </authorList>
    </citation>
    <scope>NUCLEOTIDE SEQUENCE [LARGE SCALE GENOMIC DNA]</scope>
    <source>
        <strain evidence="4">cv. AL8/78</strain>
    </source>
</reference>
<dbReference type="PANTHER" id="PTHR12480:SF6">
    <property type="entry name" value="2-OXOGLUTARATE AND IRON-DEPENDENT OXYGENASE JMJD4"/>
    <property type="match status" value="1"/>
</dbReference>
<dbReference type="STRING" id="200361.A0A453ET32"/>
<feature type="compositionally biased region" description="Polar residues" evidence="2">
    <location>
        <begin position="10"/>
        <end position="20"/>
    </location>
</feature>
<sequence length="529" mass="61748">SLKWPGGGRRSTSYHNQRPNSHCEVRASSMDQMDGGGAGRRVKVVGKVERLDGQSLTYSEFVDRFMKPNLPVVLTGLTSSWPSCEDWTFAGPDDRRRPNLPFFAQNFSSPRVQVADCSAREYTDHKRLEMSMQEFVDHWVRNSNTVSSSGHGEASSLYLKDWHFVKEYPDYVAYTTPPFFVDDWLNMYLDSHPMHRDSDIANYKNEVNCDDYRFVYIGAKGTWTPLHADVFRSYSWSANVCGRKLWLFLAPSQSHLIFDSRNLRSSVYDINEDVSEKQFPEFNKAEWIECIQEQNEIIFVPSGWYHQVYNLEDTISINHNWFNAYNLHWVWNLLHEDHKVAKEYIEDIRDICDNFEALCQRNLAANTGMNFYDFFIFITRFVLANVIELYHVQKPEDAKVNSPEATHHYVYNLMQIREVASKMISAEAFSIENLCVISEGNRSAMSDVTKILKDDGFRRLWMTLSEAYECIRRGQRILYKVRYLNQKGCLSVTCLKSYCNVVDRITFFMRVIRGPEDLVRLIDTALPER</sequence>
<dbReference type="PANTHER" id="PTHR12480">
    <property type="entry name" value="ARGININE DEMETHYLASE AND LYSYL-HYDROXYLASE JMJD"/>
    <property type="match status" value="1"/>
</dbReference>